<dbReference type="FunFam" id="3.30.70.270:FF:000001">
    <property type="entry name" value="Diguanylate cyclase domain protein"/>
    <property type="match status" value="1"/>
</dbReference>
<keyword evidence="5 13" id="KW-0812">Transmembrane</keyword>
<dbReference type="InterPro" id="IPR035919">
    <property type="entry name" value="EAL_sf"/>
</dbReference>
<evidence type="ECO:0000256" key="4">
    <source>
        <dbReference type="ARBA" id="ARBA00022679"/>
    </source>
</evidence>
<dbReference type="PROSITE" id="PS50112">
    <property type="entry name" value="PAS"/>
    <property type="match status" value="1"/>
</dbReference>
<evidence type="ECO:0000256" key="5">
    <source>
        <dbReference type="ARBA" id="ARBA00022692"/>
    </source>
</evidence>
<dbReference type="InterPro" id="IPR013656">
    <property type="entry name" value="PAS_4"/>
</dbReference>
<evidence type="ECO:0000256" key="10">
    <source>
        <dbReference type="ARBA" id="ARBA00023012"/>
    </source>
</evidence>
<gene>
    <name evidence="19" type="ORF">DSM19430T_22010</name>
</gene>
<feature type="domain" description="PAS" evidence="14">
    <location>
        <begin position="428"/>
        <end position="469"/>
    </location>
</feature>
<dbReference type="CDD" id="cd01948">
    <property type="entry name" value="EAL"/>
    <property type="match status" value="1"/>
</dbReference>
<dbReference type="InterPro" id="IPR001633">
    <property type="entry name" value="EAL_dom"/>
</dbReference>
<evidence type="ECO:0000259" key="14">
    <source>
        <dbReference type="PROSITE" id="PS50112"/>
    </source>
</evidence>
<feature type="coiled-coil region" evidence="12">
    <location>
        <begin position="372"/>
        <end position="410"/>
    </location>
</feature>
<dbReference type="Gene3D" id="3.30.450.20">
    <property type="entry name" value="PAS domain"/>
    <property type="match status" value="3"/>
</dbReference>
<dbReference type="Gene3D" id="6.10.340.10">
    <property type="match status" value="1"/>
</dbReference>
<dbReference type="Pfam" id="PF00990">
    <property type="entry name" value="GGDEF"/>
    <property type="match status" value="1"/>
</dbReference>
<dbReference type="PROSITE" id="PS50883">
    <property type="entry name" value="EAL"/>
    <property type="match status" value="1"/>
</dbReference>
<keyword evidence="20" id="KW-1185">Reference proteome</keyword>
<dbReference type="InterPro" id="IPR052155">
    <property type="entry name" value="Biofilm_reg_signaling"/>
</dbReference>
<evidence type="ECO:0000256" key="8">
    <source>
        <dbReference type="ARBA" id="ARBA00022840"/>
    </source>
</evidence>
<dbReference type="CDD" id="cd01949">
    <property type="entry name" value="GGDEF"/>
    <property type="match status" value="1"/>
</dbReference>
<feature type="domain" description="EAL" evidence="16">
    <location>
        <begin position="730"/>
        <end position="988"/>
    </location>
</feature>
<organism evidence="19 20">
    <name type="scientific">Desulfovibrio psychrotolerans</name>
    <dbReference type="NCBI Taxonomy" id="415242"/>
    <lineage>
        <taxon>Bacteria</taxon>
        <taxon>Pseudomonadati</taxon>
        <taxon>Thermodesulfobacteriota</taxon>
        <taxon>Desulfovibrionia</taxon>
        <taxon>Desulfovibrionales</taxon>
        <taxon>Desulfovibrionaceae</taxon>
        <taxon>Desulfovibrio</taxon>
    </lineage>
</organism>
<dbReference type="PANTHER" id="PTHR44757:SF2">
    <property type="entry name" value="BIOFILM ARCHITECTURE MAINTENANCE PROTEIN MBAA"/>
    <property type="match status" value="1"/>
</dbReference>
<evidence type="ECO:0000256" key="11">
    <source>
        <dbReference type="ARBA" id="ARBA00023136"/>
    </source>
</evidence>
<dbReference type="InterPro" id="IPR035965">
    <property type="entry name" value="PAS-like_dom_sf"/>
</dbReference>
<dbReference type="InterPro" id="IPR000160">
    <property type="entry name" value="GGDEF_dom"/>
</dbReference>
<evidence type="ECO:0000259" key="18">
    <source>
        <dbReference type="PROSITE" id="PS50887"/>
    </source>
</evidence>
<dbReference type="SUPFAM" id="SSF55785">
    <property type="entry name" value="PYP-like sensor domain (PAS domain)"/>
    <property type="match status" value="2"/>
</dbReference>
<evidence type="ECO:0000313" key="20">
    <source>
        <dbReference type="Proteomes" id="UP000503820"/>
    </source>
</evidence>
<dbReference type="Pfam" id="PF08448">
    <property type="entry name" value="PAS_4"/>
    <property type="match status" value="1"/>
</dbReference>
<dbReference type="EMBL" id="BLVP01000008">
    <property type="protein sequence ID" value="GFM37517.1"/>
    <property type="molecule type" value="Genomic_DNA"/>
</dbReference>
<dbReference type="SUPFAM" id="SSF55073">
    <property type="entry name" value="Nucleotide cyclase"/>
    <property type="match status" value="1"/>
</dbReference>
<dbReference type="InterPro" id="IPR033463">
    <property type="entry name" value="sCache_3"/>
</dbReference>
<dbReference type="Proteomes" id="UP000503820">
    <property type="component" value="Unassembled WGS sequence"/>
</dbReference>
<dbReference type="SUPFAM" id="SSF158472">
    <property type="entry name" value="HAMP domain-like"/>
    <property type="match status" value="1"/>
</dbReference>
<proteinExistence type="predicted"/>
<keyword evidence="12" id="KW-0175">Coiled coil</keyword>
<dbReference type="InterPro" id="IPR000700">
    <property type="entry name" value="PAS-assoc_C"/>
</dbReference>
<dbReference type="GO" id="GO:0000160">
    <property type="term" value="P:phosphorelay signal transduction system"/>
    <property type="evidence" value="ECO:0007669"/>
    <property type="project" value="UniProtKB-KW"/>
</dbReference>
<dbReference type="Pfam" id="PF00989">
    <property type="entry name" value="PAS"/>
    <property type="match status" value="1"/>
</dbReference>
<dbReference type="InterPro" id="IPR029787">
    <property type="entry name" value="Nucleotide_cyclase"/>
</dbReference>
<dbReference type="NCBIfam" id="TIGR00229">
    <property type="entry name" value="sensory_box"/>
    <property type="match status" value="2"/>
</dbReference>
<keyword evidence="8" id="KW-0067">ATP-binding</keyword>
<feature type="domain" description="GGDEF" evidence="18">
    <location>
        <begin position="588"/>
        <end position="721"/>
    </location>
</feature>
<feature type="transmembrane region" description="Helical" evidence="13">
    <location>
        <begin position="135"/>
        <end position="153"/>
    </location>
</feature>
<dbReference type="Gene3D" id="3.20.20.450">
    <property type="entry name" value="EAL domain"/>
    <property type="match status" value="1"/>
</dbReference>
<evidence type="ECO:0000256" key="1">
    <source>
        <dbReference type="ARBA" id="ARBA00004651"/>
    </source>
</evidence>
<dbReference type="CDD" id="cd06225">
    <property type="entry name" value="HAMP"/>
    <property type="match status" value="1"/>
</dbReference>
<dbReference type="InterPro" id="IPR003660">
    <property type="entry name" value="HAMP_dom"/>
</dbReference>
<evidence type="ECO:0000259" key="17">
    <source>
        <dbReference type="PROSITE" id="PS50885"/>
    </source>
</evidence>
<dbReference type="SMART" id="SM00304">
    <property type="entry name" value="HAMP"/>
    <property type="match status" value="1"/>
</dbReference>
<feature type="transmembrane region" description="Helical" evidence="13">
    <location>
        <begin position="165"/>
        <end position="188"/>
    </location>
</feature>
<evidence type="ECO:0000256" key="2">
    <source>
        <dbReference type="ARBA" id="ARBA00022475"/>
    </source>
</evidence>
<dbReference type="AlphaFoldDB" id="A0A7J0BUZ3"/>
<dbReference type="SMART" id="SM00052">
    <property type="entry name" value="EAL"/>
    <property type="match status" value="1"/>
</dbReference>
<dbReference type="NCBIfam" id="TIGR00254">
    <property type="entry name" value="GGDEF"/>
    <property type="match status" value="1"/>
</dbReference>
<evidence type="ECO:0000256" key="3">
    <source>
        <dbReference type="ARBA" id="ARBA00022553"/>
    </source>
</evidence>
<evidence type="ECO:0000256" key="13">
    <source>
        <dbReference type="SAM" id="Phobius"/>
    </source>
</evidence>
<dbReference type="GO" id="GO:0006355">
    <property type="term" value="P:regulation of DNA-templated transcription"/>
    <property type="evidence" value="ECO:0007669"/>
    <property type="project" value="InterPro"/>
</dbReference>
<evidence type="ECO:0000256" key="9">
    <source>
        <dbReference type="ARBA" id="ARBA00022989"/>
    </source>
</evidence>
<feature type="domain" description="PAC" evidence="15">
    <location>
        <begin position="338"/>
        <end position="388"/>
    </location>
</feature>
<sequence length="1008" mass="113480">MIRSRLFRKTLIFIIILFGFVANVTALYSAWILYHRLTDEYESKAVAIARSVAQSELDIIVRNDAASIQSRIDQYLDLEGVSFVLVTDSAGEVLAHTFIPVIPQAVLELIDDSAGPVLMEAQRVQNIALTQGDVLYVRVPVLAGAGGFVHIGMDRSIITGYILTAVVRQHGLTMVFFIVSVVVAYLFMRSISRPLSDLTDYANKVAAHDFSGSISITTKDEIGVLAAAMQSMARDLATLINHLEAAVAEKTGELQETVAYVSAIISNIADGLLVVDAEGRVARTNAALDAIFRCEVGRLEGLTLEDAFTSGTWGGEGNRSLVTLLRQAAREGRNQPVRSYEIFGCRRGGEMFPLEVSMVCFEREGVFSIICLMRDNTERKRAEENMQKAHDLLERKVAERTRELSRMNSQLMLENAERRVVEQALRRTEERYRSIFENAIEGIFQTTPEGRCINANPALARILGFEAPEQLISGISDVARDVYLNPEDRIRFVEEMSAHGRVVNFEFRARRRSGEVIWVVANARKVADKDGRTLYFEGFLEDMTMRKEAQERLEYQAFHDPLTGLPNRLLFQDHLRMALSRHQRRTQYYFAVLYLDLDRFKIINDSLGHAIGDELLCHVAGKLRECVREVDTVARFGGDEFAILLEEIAAPREAVRIARRIQELLGFPVDIGGHEVFTSASIGIVLKTSAYVHPQEVLRDADTAMYRAKELGKSRFKVFNQRMHEEALRLMALETELRRAVERRELEVWYQPIVDASLRRVCGFEALVRWHHESMGAVPPSEFITLAEDSGLITELGEFVLEEAVRNIKRWNRREQKAHHGNLFVSINISGRQFMQPDFAGYVEQHIRNWNVNPDLLRFEITESMLMDHGSMAVDTISRLRDLGVHMCIDDFGTGYSSLSYLQRLPVDTIKIDRSFVAELGDDKEGRSIVRSILSLGYSLGLDVVAEGVETPAQAQLLGEFGCRFLQGFLYAPALPAAEVDTLLSLENPLAYLAMSYEKDDFPNVSGL</sequence>
<keyword evidence="7" id="KW-0418">Kinase</keyword>
<feature type="transmembrane region" description="Helical" evidence="13">
    <location>
        <begin position="12"/>
        <end position="34"/>
    </location>
</feature>
<keyword evidence="9 13" id="KW-1133">Transmembrane helix</keyword>
<evidence type="ECO:0000256" key="6">
    <source>
        <dbReference type="ARBA" id="ARBA00022741"/>
    </source>
</evidence>
<dbReference type="SMART" id="SM00091">
    <property type="entry name" value="PAS"/>
    <property type="match status" value="2"/>
</dbReference>
<evidence type="ECO:0000256" key="12">
    <source>
        <dbReference type="SAM" id="Coils"/>
    </source>
</evidence>
<dbReference type="GO" id="GO:0005886">
    <property type="term" value="C:plasma membrane"/>
    <property type="evidence" value="ECO:0007669"/>
    <property type="project" value="UniProtKB-SubCell"/>
</dbReference>
<dbReference type="Pfam" id="PF17203">
    <property type="entry name" value="sCache_3_2"/>
    <property type="match status" value="1"/>
</dbReference>
<dbReference type="InterPro" id="IPR029151">
    <property type="entry name" value="Sensor-like_sf"/>
</dbReference>
<comment type="subcellular location">
    <subcellularLocation>
        <location evidence="1">Cell membrane</location>
        <topology evidence="1">Multi-pass membrane protein</topology>
    </subcellularLocation>
</comment>
<dbReference type="InterPro" id="IPR001610">
    <property type="entry name" value="PAC"/>
</dbReference>
<dbReference type="InterPro" id="IPR043128">
    <property type="entry name" value="Rev_trsase/Diguanyl_cyclase"/>
</dbReference>
<feature type="domain" description="HAMP" evidence="17">
    <location>
        <begin position="189"/>
        <end position="241"/>
    </location>
</feature>
<dbReference type="Pfam" id="PF00563">
    <property type="entry name" value="EAL"/>
    <property type="match status" value="1"/>
</dbReference>
<dbReference type="SMART" id="SM00086">
    <property type="entry name" value="PAC"/>
    <property type="match status" value="2"/>
</dbReference>
<dbReference type="Pfam" id="PF00672">
    <property type="entry name" value="HAMP"/>
    <property type="match status" value="1"/>
</dbReference>
<dbReference type="SMART" id="SM00267">
    <property type="entry name" value="GGDEF"/>
    <property type="match status" value="1"/>
</dbReference>
<evidence type="ECO:0000259" key="16">
    <source>
        <dbReference type="PROSITE" id="PS50883"/>
    </source>
</evidence>
<dbReference type="GO" id="GO:0005524">
    <property type="term" value="F:ATP binding"/>
    <property type="evidence" value="ECO:0007669"/>
    <property type="project" value="UniProtKB-KW"/>
</dbReference>
<keyword evidence="11 13" id="KW-0472">Membrane</keyword>
<evidence type="ECO:0000259" key="15">
    <source>
        <dbReference type="PROSITE" id="PS50113"/>
    </source>
</evidence>
<keyword evidence="3" id="KW-0597">Phosphoprotein</keyword>
<feature type="domain" description="PAC" evidence="15">
    <location>
        <begin position="503"/>
        <end position="555"/>
    </location>
</feature>
<evidence type="ECO:0000256" key="7">
    <source>
        <dbReference type="ARBA" id="ARBA00022777"/>
    </source>
</evidence>
<dbReference type="GO" id="GO:0016301">
    <property type="term" value="F:kinase activity"/>
    <property type="evidence" value="ECO:0007669"/>
    <property type="project" value="UniProtKB-KW"/>
</dbReference>
<dbReference type="PROSITE" id="PS50887">
    <property type="entry name" value="GGDEF"/>
    <property type="match status" value="1"/>
</dbReference>
<dbReference type="SUPFAM" id="SSF103190">
    <property type="entry name" value="Sensory domain-like"/>
    <property type="match status" value="1"/>
</dbReference>
<dbReference type="SUPFAM" id="SSF141868">
    <property type="entry name" value="EAL domain-like"/>
    <property type="match status" value="1"/>
</dbReference>
<name>A0A7J0BUZ3_9BACT</name>
<keyword evidence="10" id="KW-0902">Two-component regulatory system</keyword>
<reference evidence="19 20" key="1">
    <citation type="submission" date="2020-05" db="EMBL/GenBank/DDBJ databases">
        <title>Draft genome sequence of Desulfovibrio psychrotolerans JS1T.</title>
        <authorList>
            <person name="Ueno A."/>
            <person name="Tamazawa S."/>
            <person name="Tamamura S."/>
            <person name="Murakami T."/>
            <person name="Kiyama T."/>
            <person name="Inomata H."/>
            <person name="Amano Y."/>
            <person name="Miyakawa K."/>
            <person name="Tamaki H."/>
            <person name="Naganuma T."/>
            <person name="Kaneko K."/>
        </authorList>
    </citation>
    <scope>NUCLEOTIDE SEQUENCE [LARGE SCALE GENOMIC DNA]</scope>
    <source>
        <strain evidence="19 20">JS1</strain>
    </source>
</reference>
<keyword evidence="6" id="KW-0547">Nucleotide-binding</keyword>
<dbReference type="InterPro" id="IPR000014">
    <property type="entry name" value="PAS"/>
</dbReference>
<dbReference type="Gene3D" id="3.30.70.270">
    <property type="match status" value="1"/>
</dbReference>
<dbReference type="PROSITE" id="PS50885">
    <property type="entry name" value="HAMP"/>
    <property type="match status" value="1"/>
</dbReference>
<keyword evidence="4" id="KW-0808">Transferase</keyword>
<protein>
    <submittedName>
        <fullName evidence="19">Sensor domain-containing diguanylate cyclase</fullName>
    </submittedName>
</protein>
<dbReference type="InterPro" id="IPR013767">
    <property type="entry name" value="PAS_fold"/>
</dbReference>
<accession>A0A7J0BUZ3</accession>
<dbReference type="PROSITE" id="PS50113">
    <property type="entry name" value="PAC"/>
    <property type="match status" value="2"/>
</dbReference>
<evidence type="ECO:0000313" key="19">
    <source>
        <dbReference type="EMBL" id="GFM37517.1"/>
    </source>
</evidence>
<dbReference type="CDD" id="cd00130">
    <property type="entry name" value="PAS"/>
    <property type="match status" value="1"/>
</dbReference>
<keyword evidence="2" id="KW-1003">Cell membrane</keyword>
<comment type="caution">
    <text evidence="19">The sequence shown here is derived from an EMBL/GenBank/DDBJ whole genome shotgun (WGS) entry which is preliminary data.</text>
</comment>
<dbReference type="PANTHER" id="PTHR44757">
    <property type="entry name" value="DIGUANYLATE CYCLASE DGCP"/>
    <property type="match status" value="1"/>
</dbReference>